<evidence type="ECO:0000313" key="1">
    <source>
        <dbReference type="EMBL" id="KIK36630.1"/>
    </source>
</evidence>
<dbReference type="EMBL" id="KN835512">
    <property type="protein sequence ID" value="KIK36630.1"/>
    <property type="molecule type" value="Genomic_DNA"/>
</dbReference>
<accession>A0A0C9ZGV0</accession>
<organism evidence="1 2">
    <name type="scientific">Suillus luteus UH-Slu-Lm8-n1</name>
    <dbReference type="NCBI Taxonomy" id="930992"/>
    <lineage>
        <taxon>Eukaryota</taxon>
        <taxon>Fungi</taxon>
        <taxon>Dikarya</taxon>
        <taxon>Basidiomycota</taxon>
        <taxon>Agaricomycotina</taxon>
        <taxon>Agaricomycetes</taxon>
        <taxon>Agaricomycetidae</taxon>
        <taxon>Boletales</taxon>
        <taxon>Suillineae</taxon>
        <taxon>Suillaceae</taxon>
        <taxon>Suillus</taxon>
    </lineage>
</organism>
<reference evidence="1 2" key="1">
    <citation type="submission" date="2014-04" db="EMBL/GenBank/DDBJ databases">
        <authorList>
            <consortium name="DOE Joint Genome Institute"/>
            <person name="Kuo A."/>
            <person name="Ruytinx J."/>
            <person name="Rineau F."/>
            <person name="Colpaert J."/>
            <person name="Kohler A."/>
            <person name="Nagy L.G."/>
            <person name="Floudas D."/>
            <person name="Copeland A."/>
            <person name="Barry K.W."/>
            <person name="Cichocki N."/>
            <person name="Veneault-Fourrey C."/>
            <person name="LaButti K."/>
            <person name="Lindquist E.A."/>
            <person name="Lipzen A."/>
            <person name="Lundell T."/>
            <person name="Morin E."/>
            <person name="Murat C."/>
            <person name="Sun H."/>
            <person name="Tunlid A."/>
            <person name="Henrissat B."/>
            <person name="Grigoriev I.V."/>
            <person name="Hibbett D.S."/>
            <person name="Martin F."/>
            <person name="Nordberg H.P."/>
            <person name="Cantor M.N."/>
            <person name="Hua S.X."/>
        </authorList>
    </citation>
    <scope>NUCLEOTIDE SEQUENCE [LARGE SCALE GENOMIC DNA]</scope>
    <source>
        <strain evidence="1 2">UH-Slu-Lm8-n1</strain>
    </source>
</reference>
<name>A0A0C9ZGV0_9AGAM</name>
<reference evidence="2" key="2">
    <citation type="submission" date="2015-01" db="EMBL/GenBank/DDBJ databases">
        <title>Evolutionary Origins and Diversification of the Mycorrhizal Mutualists.</title>
        <authorList>
            <consortium name="DOE Joint Genome Institute"/>
            <consortium name="Mycorrhizal Genomics Consortium"/>
            <person name="Kohler A."/>
            <person name="Kuo A."/>
            <person name="Nagy L.G."/>
            <person name="Floudas D."/>
            <person name="Copeland A."/>
            <person name="Barry K.W."/>
            <person name="Cichocki N."/>
            <person name="Veneault-Fourrey C."/>
            <person name="LaButti K."/>
            <person name="Lindquist E.A."/>
            <person name="Lipzen A."/>
            <person name="Lundell T."/>
            <person name="Morin E."/>
            <person name="Murat C."/>
            <person name="Riley R."/>
            <person name="Ohm R."/>
            <person name="Sun H."/>
            <person name="Tunlid A."/>
            <person name="Henrissat B."/>
            <person name="Grigoriev I.V."/>
            <person name="Hibbett D.S."/>
            <person name="Martin F."/>
        </authorList>
    </citation>
    <scope>NUCLEOTIDE SEQUENCE [LARGE SCALE GENOMIC DNA]</scope>
    <source>
        <strain evidence="2">UH-Slu-Lm8-n1</strain>
    </source>
</reference>
<sequence length="105" mass="12075">MILLAFGEWVYLVWDGRFGARRESFQCYLLITRSIDTVRSCSAVPVARLSNPTDRSHLQNLRGNNGFSSRVIRSAAAVYMDLQKRSIFRVPAVVCVIFRRFFTEP</sequence>
<protein>
    <submittedName>
        <fullName evidence="1">Uncharacterized protein</fullName>
    </submittedName>
</protein>
<dbReference type="HOGENOM" id="CLU_2238387_0_0_1"/>
<dbReference type="Proteomes" id="UP000054485">
    <property type="component" value="Unassembled WGS sequence"/>
</dbReference>
<gene>
    <name evidence="1" type="ORF">CY34DRAFT_811152</name>
</gene>
<proteinExistence type="predicted"/>
<keyword evidence="2" id="KW-1185">Reference proteome</keyword>
<dbReference type="InParanoid" id="A0A0C9ZGV0"/>
<evidence type="ECO:0000313" key="2">
    <source>
        <dbReference type="Proteomes" id="UP000054485"/>
    </source>
</evidence>
<dbReference type="AlphaFoldDB" id="A0A0C9ZGV0"/>